<name>A0A426JRL0_9PSEU</name>
<dbReference type="EMBL" id="RSAA01000015">
    <property type="protein sequence ID" value="RRO15786.1"/>
    <property type="molecule type" value="Genomic_DNA"/>
</dbReference>
<reference evidence="2 3" key="1">
    <citation type="submission" date="2018-11" db="EMBL/GenBank/DDBJ databases">
        <title>Saccharopolyspora rhizosphaerae sp. nov., an actinomycete isolated from rhizosphere soil in Thailand.</title>
        <authorList>
            <person name="Intra B."/>
            <person name="Euanorasetr J."/>
            <person name="Take A."/>
            <person name="Inahashi Y."/>
            <person name="Mori M."/>
            <person name="Panbangred W."/>
            <person name="Matsumoto A."/>
        </authorList>
    </citation>
    <scope>NUCLEOTIDE SEQUENCE [LARGE SCALE GENOMIC DNA]</scope>
    <source>
        <strain evidence="2 3">H219</strain>
    </source>
</reference>
<dbReference type="Proteomes" id="UP000274515">
    <property type="component" value="Unassembled WGS sequence"/>
</dbReference>
<keyword evidence="3" id="KW-1185">Reference proteome</keyword>
<keyword evidence="1" id="KW-0472">Membrane</keyword>
<sequence>MFSALIALVFVLHIIFSVTGANQGNDFVAFTYGTAKFFVLGLGDVFTPGDATIGLVLNYGLAALIYLFAGRIIARALRR</sequence>
<protein>
    <submittedName>
        <fullName evidence="2">Uncharacterized protein</fullName>
    </submittedName>
</protein>
<evidence type="ECO:0000313" key="2">
    <source>
        <dbReference type="EMBL" id="RRO15786.1"/>
    </source>
</evidence>
<keyword evidence="1" id="KW-1133">Transmembrane helix</keyword>
<comment type="caution">
    <text evidence="2">The sequence shown here is derived from an EMBL/GenBank/DDBJ whole genome shotgun (WGS) entry which is preliminary data.</text>
</comment>
<organism evidence="2 3">
    <name type="scientific">Saccharopolyspora rhizosphaerae</name>
    <dbReference type="NCBI Taxonomy" id="2492662"/>
    <lineage>
        <taxon>Bacteria</taxon>
        <taxon>Bacillati</taxon>
        <taxon>Actinomycetota</taxon>
        <taxon>Actinomycetes</taxon>
        <taxon>Pseudonocardiales</taxon>
        <taxon>Pseudonocardiaceae</taxon>
        <taxon>Saccharopolyspora</taxon>
    </lineage>
</organism>
<dbReference type="AlphaFoldDB" id="A0A426JRL0"/>
<accession>A0A426JRL0</accession>
<evidence type="ECO:0000256" key="1">
    <source>
        <dbReference type="SAM" id="Phobius"/>
    </source>
</evidence>
<gene>
    <name evidence="2" type="ORF">EIL87_15815</name>
</gene>
<keyword evidence="1" id="KW-0812">Transmembrane</keyword>
<feature type="transmembrane region" description="Helical" evidence="1">
    <location>
        <begin position="51"/>
        <end position="69"/>
    </location>
</feature>
<dbReference type="OrthoDB" id="5192539at2"/>
<proteinExistence type="predicted"/>
<evidence type="ECO:0000313" key="3">
    <source>
        <dbReference type="Proteomes" id="UP000274515"/>
    </source>
</evidence>